<proteinExistence type="predicted"/>
<dbReference type="InterPro" id="IPR039421">
    <property type="entry name" value="Type_1_exporter"/>
</dbReference>
<organism evidence="13 14">
    <name type="scientific">Thioalbus denitrificans</name>
    <dbReference type="NCBI Taxonomy" id="547122"/>
    <lineage>
        <taxon>Bacteria</taxon>
        <taxon>Pseudomonadati</taxon>
        <taxon>Pseudomonadota</taxon>
        <taxon>Gammaproteobacteria</taxon>
        <taxon>Chromatiales</taxon>
        <taxon>Ectothiorhodospiraceae</taxon>
        <taxon>Thioalbus</taxon>
    </lineage>
</organism>
<dbReference type="NCBIfam" id="TIGR02868">
    <property type="entry name" value="CydC"/>
    <property type="match status" value="1"/>
</dbReference>
<dbReference type="InterPro" id="IPR011527">
    <property type="entry name" value="ABC1_TM_dom"/>
</dbReference>
<dbReference type="InterPro" id="IPR017871">
    <property type="entry name" value="ABC_transporter-like_CS"/>
</dbReference>
<sequence length="576" mass="61600">MKTVLRLGRLIGPYWKWMLLGVLVSFVTLLANVGLMTLSGWFIAAMALAGLAGASMNYFSPAATIRAFAIVRTVGRYAERLVTHEATFRVLARLRVWFYEHLEPLAPARLQSFRSGDLLSRIRADIDTLDNLYLRILVPVAVGALGLAAAGIFLWRYEPRLALANLALLLAAGVAVPWLVTRLGREPGETQVRTGAELRAAAVDGLQGLAELTVFGAAGAQAERLDGLSRELTAAQARMSRLSGLSQAALGLCANLAMWLVALIAVPLVGSGTLQPPELAMLVLFALASFEAVMPLPQAFQMLGQTLAAARRIFEIVDARPQVAEPGGPAPIPAHHGLELAGVEMRYGSDSPPALSGLDLDLPPGRRVAVVGATGSGKSTLVNLLLRFWDYQAGSIRFGGHDLRAYPGEALRRHFAVVSQGTHLFTTTLRENLRVAAPAASDGAMEAALETAQLLEFARTRAEGLDTWVGEAGLTLSGGQARRVAIARALLKDAPVLLLDEPTEGLDAPTEQALMEALYRLMEGRSVLLITHRLVGLERMDEILVLDRGRVIERGTHAGLLAAGGVYAGMHARLGE</sequence>
<dbReference type="Pfam" id="PF00664">
    <property type="entry name" value="ABC_membrane"/>
    <property type="match status" value="1"/>
</dbReference>
<evidence type="ECO:0000256" key="5">
    <source>
        <dbReference type="ARBA" id="ARBA00022692"/>
    </source>
</evidence>
<dbReference type="InterPro" id="IPR027417">
    <property type="entry name" value="P-loop_NTPase"/>
</dbReference>
<keyword evidence="8 10" id="KW-1133">Transmembrane helix</keyword>
<keyword evidence="3" id="KW-1003">Cell membrane</keyword>
<dbReference type="GO" id="GO:0034775">
    <property type="term" value="P:glutathione transmembrane transport"/>
    <property type="evidence" value="ECO:0007669"/>
    <property type="project" value="InterPro"/>
</dbReference>
<feature type="domain" description="ABC transmembrane type-1" evidence="12">
    <location>
        <begin position="19"/>
        <end position="305"/>
    </location>
</feature>
<protein>
    <submittedName>
        <fullName evidence="13">ATP-binding cassette subfamily C protein CydC</fullName>
    </submittedName>
</protein>
<dbReference type="AlphaFoldDB" id="A0A369CEL6"/>
<dbReference type="Pfam" id="PF00005">
    <property type="entry name" value="ABC_tran"/>
    <property type="match status" value="1"/>
</dbReference>
<evidence type="ECO:0000256" key="3">
    <source>
        <dbReference type="ARBA" id="ARBA00022475"/>
    </source>
</evidence>
<comment type="subcellular location">
    <subcellularLocation>
        <location evidence="1">Cell membrane</location>
        <topology evidence="1">Multi-pass membrane protein</topology>
    </subcellularLocation>
</comment>
<dbReference type="SUPFAM" id="SSF52540">
    <property type="entry name" value="P-loop containing nucleoside triphosphate hydrolases"/>
    <property type="match status" value="1"/>
</dbReference>
<dbReference type="Gene3D" id="3.40.50.300">
    <property type="entry name" value="P-loop containing nucleotide triphosphate hydrolases"/>
    <property type="match status" value="1"/>
</dbReference>
<feature type="domain" description="ABC transporter" evidence="11">
    <location>
        <begin position="338"/>
        <end position="573"/>
    </location>
</feature>
<gene>
    <name evidence="13" type="ORF">DFQ59_102721</name>
</gene>
<dbReference type="GO" id="GO:0005886">
    <property type="term" value="C:plasma membrane"/>
    <property type="evidence" value="ECO:0007669"/>
    <property type="project" value="UniProtKB-SubCell"/>
</dbReference>
<keyword evidence="7 13" id="KW-0067">ATP-binding</keyword>
<keyword evidence="6" id="KW-0547">Nucleotide-binding</keyword>
<dbReference type="InterPro" id="IPR014223">
    <property type="entry name" value="ABC_CydC/D"/>
</dbReference>
<dbReference type="SMART" id="SM00382">
    <property type="entry name" value="AAA"/>
    <property type="match status" value="1"/>
</dbReference>
<evidence type="ECO:0000256" key="4">
    <source>
        <dbReference type="ARBA" id="ARBA00022519"/>
    </source>
</evidence>
<evidence type="ECO:0000259" key="11">
    <source>
        <dbReference type="PROSITE" id="PS50893"/>
    </source>
</evidence>
<reference evidence="13 14" key="1">
    <citation type="submission" date="2018-07" db="EMBL/GenBank/DDBJ databases">
        <title>Genomic Encyclopedia of Type Strains, Phase IV (KMG-IV): sequencing the most valuable type-strain genomes for metagenomic binning, comparative biology and taxonomic classification.</title>
        <authorList>
            <person name="Goeker M."/>
        </authorList>
    </citation>
    <scope>NUCLEOTIDE SEQUENCE [LARGE SCALE GENOMIC DNA]</scope>
    <source>
        <strain evidence="13 14">DSM 26407</strain>
    </source>
</reference>
<dbReference type="RefSeq" id="WP_114279152.1">
    <property type="nucleotide sequence ID" value="NZ_QPJY01000002.1"/>
</dbReference>
<dbReference type="CDD" id="cd18585">
    <property type="entry name" value="ABC_6TM_CydC"/>
    <property type="match status" value="1"/>
</dbReference>
<evidence type="ECO:0000256" key="1">
    <source>
        <dbReference type="ARBA" id="ARBA00004651"/>
    </source>
</evidence>
<dbReference type="InterPro" id="IPR036640">
    <property type="entry name" value="ABC1_TM_sf"/>
</dbReference>
<dbReference type="PROSITE" id="PS50929">
    <property type="entry name" value="ABC_TM1F"/>
    <property type="match status" value="1"/>
</dbReference>
<dbReference type="Gene3D" id="1.20.1560.10">
    <property type="entry name" value="ABC transporter type 1, transmembrane domain"/>
    <property type="match status" value="1"/>
</dbReference>
<evidence type="ECO:0000256" key="8">
    <source>
        <dbReference type="ARBA" id="ARBA00022989"/>
    </source>
</evidence>
<feature type="transmembrane region" description="Helical" evidence="10">
    <location>
        <begin position="161"/>
        <end position="180"/>
    </location>
</feature>
<feature type="transmembrane region" description="Helical" evidence="10">
    <location>
        <begin position="41"/>
        <end position="59"/>
    </location>
</feature>
<evidence type="ECO:0000256" key="7">
    <source>
        <dbReference type="ARBA" id="ARBA00022840"/>
    </source>
</evidence>
<name>A0A369CEL6_9GAMM</name>
<dbReference type="GO" id="GO:0005524">
    <property type="term" value="F:ATP binding"/>
    <property type="evidence" value="ECO:0007669"/>
    <property type="project" value="UniProtKB-KW"/>
</dbReference>
<keyword evidence="14" id="KW-1185">Reference proteome</keyword>
<dbReference type="Proteomes" id="UP000252707">
    <property type="component" value="Unassembled WGS sequence"/>
</dbReference>
<dbReference type="SUPFAM" id="SSF90123">
    <property type="entry name" value="ABC transporter transmembrane region"/>
    <property type="match status" value="1"/>
</dbReference>
<keyword evidence="2" id="KW-0813">Transport</keyword>
<evidence type="ECO:0000313" key="14">
    <source>
        <dbReference type="Proteomes" id="UP000252707"/>
    </source>
</evidence>
<evidence type="ECO:0000259" key="12">
    <source>
        <dbReference type="PROSITE" id="PS50929"/>
    </source>
</evidence>
<dbReference type="GO" id="GO:0045454">
    <property type="term" value="P:cell redox homeostasis"/>
    <property type="evidence" value="ECO:0007669"/>
    <property type="project" value="InterPro"/>
</dbReference>
<dbReference type="GO" id="GO:0034040">
    <property type="term" value="F:ATPase-coupled lipid transmembrane transporter activity"/>
    <property type="evidence" value="ECO:0007669"/>
    <property type="project" value="TreeGrafter"/>
</dbReference>
<dbReference type="OrthoDB" id="6336411at2"/>
<evidence type="ECO:0000256" key="6">
    <source>
        <dbReference type="ARBA" id="ARBA00022741"/>
    </source>
</evidence>
<dbReference type="FunFam" id="3.40.50.300:FF:001001">
    <property type="entry name" value="Multidrug ABC transporter ATP-binding protein"/>
    <property type="match status" value="1"/>
</dbReference>
<dbReference type="InterPro" id="IPR003439">
    <property type="entry name" value="ABC_transporter-like_ATP-bd"/>
</dbReference>
<feature type="transmembrane region" description="Helical" evidence="10">
    <location>
        <begin position="248"/>
        <end position="267"/>
    </location>
</feature>
<keyword evidence="4" id="KW-0997">Cell inner membrane</keyword>
<keyword evidence="5 10" id="KW-0812">Transmembrane</keyword>
<dbReference type="GO" id="GO:0140359">
    <property type="term" value="F:ABC-type transporter activity"/>
    <property type="evidence" value="ECO:0007669"/>
    <property type="project" value="InterPro"/>
</dbReference>
<keyword evidence="9 10" id="KW-0472">Membrane</keyword>
<dbReference type="PROSITE" id="PS50893">
    <property type="entry name" value="ABC_TRANSPORTER_2"/>
    <property type="match status" value="1"/>
</dbReference>
<dbReference type="PROSITE" id="PS00211">
    <property type="entry name" value="ABC_TRANSPORTER_1"/>
    <property type="match status" value="1"/>
</dbReference>
<evidence type="ECO:0000313" key="13">
    <source>
        <dbReference type="EMBL" id="RCX32359.1"/>
    </source>
</evidence>
<evidence type="ECO:0000256" key="2">
    <source>
        <dbReference type="ARBA" id="ARBA00022448"/>
    </source>
</evidence>
<comment type="caution">
    <text evidence="13">The sequence shown here is derived from an EMBL/GenBank/DDBJ whole genome shotgun (WGS) entry which is preliminary data.</text>
</comment>
<dbReference type="PANTHER" id="PTHR24221:SF654">
    <property type="entry name" value="ATP-BINDING CASSETTE SUB-FAMILY B MEMBER 6"/>
    <property type="match status" value="1"/>
</dbReference>
<dbReference type="EMBL" id="QPJY01000002">
    <property type="protein sequence ID" value="RCX32359.1"/>
    <property type="molecule type" value="Genomic_DNA"/>
</dbReference>
<evidence type="ECO:0000256" key="9">
    <source>
        <dbReference type="ARBA" id="ARBA00023136"/>
    </source>
</evidence>
<feature type="transmembrane region" description="Helical" evidence="10">
    <location>
        <begin position="14"/>
        <end position="35"/>
    </location>
</feature>
<accession>A0A369CEL6</accession>
<dbReference type="PANTHER" id="PTHR24221">
    <property type="entry name" value="ATP-BINDING CASSETTE SUB-FAMILY B"/>
    <property type="match status" value="1"/>
</dbReference>
<evidence type="ECO:0000256" key="10">
    <source>
        <dbReference type="SAM" id="Phobius"/>
    </source>
</evidence>
<dbReference type="InterPro" id="IPR003593">
    <property type="entry name" value="AAA+_ATPase"/>
</dbReference>
<feature type="transmembrane region" description="Helical" evidence="10">
    <location>
        <begin position="132"/>
        <end position="155"/>
    </location>
</feature>
<dbReference type="GO" id="GO:0016887">
    <property type="term" value="F:ATP hydrolysis activity"/>
    <property type="evidence" value="ECO:0007669"/>
    <property type="project" value="InterPro"/>
</dbReference>